<feature type="compositionally biased region" description="Low complexity" evidence="1">
    <location>
        <begin position="12"/>
        <end position="23"/>
    </location>
</feature>
<comment type="caution">
    <text evidence="2">The sequence shown here is derived from an EMBL/GenBank/DDBJ whole genome shotgun (WGS) entry which is preliminary data.</text>
</comment>
<reference evidence="2 3" key="1">
    <citation type="submission" date="2019-12" db="EMBL/GenBank/DDBJ databases">
        <title>Whole genome shotgun sequence of Streptomyces caniferus NBRC 15389.</title>
        <authorList>
            <person name="Ichikawa N."/>
            <person name="Kimura A."/>
            <person name="Kitahashi Y."/>
            <person name="Komaki H."/>
            <person name="Tamura T."/>
        </authorList>
    </citation>
    <scope>NUCLEOTIDE SEQUENCE [LARGE SCALE GENOMIC DNA]</scope>
    <source>
        <strain evidence="2 3">NBRC 15389</strain>
    </source>
</reference>
<dbReference type="EMBL" id="BLIN01000002">
    <property type="protein sequence ID" value="GFE04899.1"/>
    <property type="molecule type" value="Genomic_DNA"/>
</dbReference>
<dbReference type="Proteomes" id="UP000435837">
    <property type="component" value="Unassembled WGS sequence"/>
</dbReference>
<organism evidence="2 3">
    <name type="scientific">Streptomyces caniferus</name>
    <dbReference type="NCBI Taxonomy" id="285557"/>
    <lineage>
        <taxon>Bacteria</taxon>
        <taxon>Bacillati</taxon>
        <taxon>Actinomycetota</taxon>
        <taxon>Actinomycetes</taxon>
        <taxon>Kitasatosporales</taxon>
        <taxon>Streptomycetaceae</taxon>
        <taxon>Streptomyces</taxon>
    </lineage>
</organism>
<accession>A0A640S169</accession>
<evidence type="ECO:0000313" key="3">
    <source>
        <dbReference type="Proteomes" id="UP000435837"/>
    </source>
</evidence>
<protein>
    <submittedName>
        <fullName evidence="2">Uncharacterized protein</fullName>
    </submittedName>
</protein>
<feature type="region of interest" description="Disordered" evidence="1">
    <location>
        <begin position="41"/>
        <end position="87"/>
    </location>
</feature>
<proteinExistence type="predicted"/>
<evidence type="ECO:0000256" key="1">
    <source>
        <dbReference type="SAM" id="MobiDB-lite"/>
    </source>
</evidence>
<evidence type="ECO:0000313" key="2">
    <source>
        <dbReference type="EMBL" id="GFE04899.1"/>
    </source>
</evidence>
<feature type="region of interest" description="Disordered" evidence="1">
    <location>
        <begin position="1"/>
        <end position="23"/>
    </location>
</feature>
<sequence>MNRVTDGGSGPAFGRRPAGRGAPAPVLPGAAHAALSAGVPAGAVNDGHHGESPLRMHIIGRPGPGDRRAARARRQSPAPGRMRTLRPSLLNNSFARATSCVTVGGRTVSLALWCGRAARSTWAGGRDMVPEGERGWVGCD</sequence>
<gene>
    <name evidence="2" type="ORF">Scani_11670</name>
</gene>
<name>A0A640S169_9ACTN</name>
<dbReference type="AlphaFoldDB" id="A0A640S169"/>